<feature type="transmembrane region" description="Helical" evidence="1">
    <location>
        <begin position="20"/>
        <end position="40"/>
    </location>
</feature>
<protein>
    <submittedName>
        <fullName evidence="2">Uncharacterized protein</fullName>
    </submittedName>
</protein>
<proteinExistence type="predicted"/>
<dbReference type="RefSeq" id="XP_007605170.1">
    <property type="nucleotide sequence ID" value="XM_007605108.1"/>
</dbReference>
<gene>
    <name evidence="2" type="ORF">VICG_01725</name>
</gene>
<keyword evidence="1" id="KW-0812">Transmembrane</keyword>
<keyword evidence="1" id="KW-1133">Transmembrane helix</keyword>
<dbReference type="GeneID" id="19882435"/>
<dbReference type="Proteomes" id="UP000011082">
    <property type="component" value="Unassembled WGS sequence"/>
</dbReference>
<dbReference type="HOGENOM" id="CLU_2147802_0_0_1"/>
<accession>L2GK62</accession>
<evidence type="ECO:0000256" key="1">
    <source>
        <dbReference type="SAM" id="Phobius"/>
    </source>
</evidence>
<evidence type="ECO:0000313" key="3">
    <source>
        <dbReference type="Proteomes" id="UP000011082"/>
    </source>
</evidence>
<sequence length="112" mass="12695">MAVVESGPRMQEKFIKDVLLMSQLVTFCFIISGPAILRIIKIYKLIAFCVYSLHACTQPKVSNRVLLSRPHAQIFLGKIYHAAPGPIWSFNKFASFRRILILNIVSPSSKFL</sequence>
<dbReference type="AlphaFoldDB" id="L2GK62"/>
<keyword evidence="1" id="KW-0472">Membrane</keyword>
<organism evidence="2 3">
    <name type="scientific">Vittaforma corneae (strain ATCC 50505)</name>
    <name type="common">Microsporidian parasite</name>
    <name type="synonym">Nosema corneum</name>
    <dbReference type="NCBI Taxonomy" id="993615"/>
    <lineage>
        <taxon>Eukaryota</taxon>
        <taxon>Fungi</taxon>
        <taxon>Fungi incertae sedis</taxon>
        <taxon>Microsporidia</taxon>
        <taxon>Nosematidae</taxon>
        <taxon>Vittaforma</taxon>
    </lineage>
</organism>
<evidence type="ECO:0000313" key="2">
    <source>
        <dbReference type="EMBL" id="ELA41236.1"/>
    </source>
</evidence>
<reference evidence="3" key="1">
    <citation type="submission" date="2011-05" db="EMBL/GenBank/DDBJ databases">
        <title>The genome sequence of Vittaforma corneae strain ATCC 50505.</title>
        <authorList>
            <consortium name="The Broad Institute Genome Sequencing Platform"/>
            <person name="Cuomo C."/>
            <person name="Didier E."/>
            <person name="Bowers L."/>
            <person name="Young S.K."/>
            <person name="Zeng Q."/>
            <person name="Gargeya S."/>
            <person name="Fitzgerald M."/>
            <person name="Haas B."/>
            <person name="Abouelleil A."/>
            <person name="Alvarado L."/>
            <person name="Arachchi H.M."/>
            <person name="Berlin A."/>
            <person name="Chapman S.B."/>
            <person name="Gearin G."/>
            <person name="Goldberg J."/>
            <person name="Griggs A."/>
            <person name="Gujja S."/>
            <person name="Hansen M."/>
            <person name="Heiman D."/>
            <person name="Howarth C."/>
            <person name="Larimer J."/>
            <person name="Lui A."/>
            <person name="MacDonald P.J.P."/>
            <person name="McCowen C."/>
            <person name="Montmayeur A."/>
            <person name="Murphy C."/>
            <person name="Neiman D."/>
            <person name="Pearson M."/>
            <person name="Priest M."/>
            <person name="Roberts A."/>
            <person name="Saif S."/>
            <person name="Shea T."/>
            <person name="Sisk P."/>
            <person name="Stolte C."/>
            <person name="Sykes S."/>
            <person name="Wortman J."/>
            <person name="Nusbaum C."/>
            <person name="Birren B."/>
        </authorList>
    </citation>
    <scope>NUCLEOTIDE SEQUENCE [LARGE SCALE GENOMIC DNA]</scope>
    <source>
        <strain evidence="3">ATCC 50505</strain>
    </source>
</reference>
<dbReference type="VEuPathDB" id="MicrosporidiaDB:VICG_01725"/>
<dbReference type="EMBL" id="JH370147">
    <property type="protein sequence ID" value="ELA41236.1"/>
    <property type="molecule type" value="Genomic_DNA"/>
</dbReference>
<name>L2GK62_VITCO</name>
<keyword evidence="3" id="KW-1185">Reference proteome</keyword>
<dbReference type="InParanoid" id="L2GK62"/>